<evidence type="ECO:0000256" key="4">
    <source>
        <dbReference type="ARBA" id="ARBA00022729"/>
    </source>
</evidence>
<keyword evidence="4" id="KW-0732">Signal</keyword>
<dbReference type="InterPro" id="IPR046357">
    <property type="entry name" value="PPIase_dom_sf"/>
</dbReference>
<evidence type="ECO:0000256" key="7">
    <source>
        <dbReference type="PROSITE-ProRule" id="PRU00278"/>
    </source>
</evidence>
<dbReference type="PROSITE" id="PS50198">
    <property type="entry name" value="PPIC_PPIASE_2"/>
    <property type="match status" value="1"/>
</dbReference>
<dbReference type="EMBL" id="LR778175">
    <property type="protein sequence ID" value="CAB1274335.1"/>
    <property type="molecule type" value="Genomic_DNA"/>
</dbReference>
<sequence length="313" mass="35906">MKIKKFFYSLGITTSLYFYTNANAVDNQKIIPFIEYKNITITPADFRAALAGYPYQYREEIAQHTKQVNDIINHVFLYRVLAQEARDLKLEQDPEVQKQIQIAIETALGKARLNLLRQQALAKDPDYETLAKEQYQANKDQYQLPAQVEVAHIIIKPKEESEVAEKQASQLAEKVRTIALEKKQPFSDLALEYSQDPSVKENKGDVGWISKGDTVPSFEEAAFDLEKIGDISPVVKTKYGYHIISLKGRKPARLQSFTEVKDRLIQGIKTDYKEQITQQHIEAINKAKEVEVNYEAINEFIQSMKQKNKDSNS</sequence>
<evidence type="ECO:0000256" key="5">
    <source>
        <dbReference type="ARBA" id="ARBA00023110"/>
    </source>
</evidence>
<dbReference type="PANTHER" id="PTHR47245">
    <property type="entry name" value="PEPTIDYLPROLYL ISOMERASE"/>
    <property type="match status" value="1"/>
</dbReference>
<dbReference type="PANTHER" id="PTHR47245:SF1">
    <property type="entry name" value="FOLDASE PROTEIN PRSA"/>
    <property type="match status" value="1"/>
</dbReference>
<evidence type="ECO:0000256" key="6">
    <source>
        <dbReference type="ARBA" id="ARBA00023235"/>
    </source>
</evidence>
<dbReference type="Gene3D" id="3.10.50.40">
    <property type="match status" value="1"/>
</dbReference>
<dbReference type="SUPFAM" id="SSF54534">
    <property type="entry name" value="FKBP-like"/>
    <property type="match status" value="1"/>
</dbReference>
<evidence type="ECO:0000256" key="2">
    <source>
        <dbReference type="ARBA" id="ARBA00007656"/>
    </source>
</evidence>
<dbReference type="RefSeq" id="WP_197744520.1">
    <property type="nucleotide sequence ID" value="NZ_LR778175.1"/>
</dbReference>
<dbReference type="InterPro" id="IPR000297">
    <property type="entry name" value="PPIase_PpiC"/>
</dbReference>
<feature type="domain" description="PpiC" evidence="8">
    <location>
        <begin position="145"/>
        <end position="248"/>
    </location>
</feature>
<dbReference type="KEGG" id="ntg:NSCAC_0117"/>
<evidence type="ECO:0000313" key="10">
    <source>
        <dbReference type="Proteomes" id="UP000516072"/>
    </source>
</evidence>
<dbReference type="Proteomes" id="UP000516072">
    <property type="component" value="Chromosome"/>
</dbReference>
<evidence type="ECO:0000259" key="8">
    <source>
        <dbReference type="PROSITE" id="PS50198"/>
    </source>
</evidence>
<dbReference type="AlphaFoldDB" id="A0A7G1Q7E1"/>
<evidence type="ECO:0000313" key="9">
    <source>
        <dbReference type="EMBL" id="CAB1274335.1"/>
    </source>
</evidence>
<keyword evidence="6 7" id="KW-0413">Isomerase</keyword>
<comment type="catalytic activity">
    <reaction evidence="1">
        <text>[protein]-peptidylproline (omega=180) = [protein]-peptidylproline (omega=0)</text>
        <dbReference type="Rhea" id="RHEA:16237"/>
        <dbReference type="Rhea" id="RHEA-COMP:10747"/>
        <dbReference type="Rhea" id="RHEA-COMP:10748"/>
        <dbReference type="ChEBI" id="CHEBI:83833"/>
        <dbReference type="ChEBI" id="CHEBI:83834"/>
        <dbReference type="EC" id="5.2.1.8"/>
    </reaction>
</comment>
<proteinExistence type="inferred from homology"/>
<evidence type="ECO:0000256" key="3">
    <source>
        <dbReference type="ARBA" id="ARBA00013194"/>
    </source>
</evidence>
<comment type="similarity">
    <text evidence="2">Belongs to the PpiC/parvulin rotamase family.</text>
</comment>
<accession>A0A7G1Q7E1</accession>
<protein>
    <recommendedName>
        <fullName evidence="3">peptidylprolyl isomerase</fullName>
        <ecNumber evidence="3">5.2.1.8</ecNumber>
    </recommendedName>
</protein>
<dbReference type="EC" id="5.2.1.8" evidence="3"/>
<evidence type="ECO:0000256" key="1">
    <source>
        <dbReference type="ARBA" id="ARBA00000971"/>
    </source>
</evidence>
<dbReference type="GO" id="GO:0003755">
    <property type="term" value="F:peptidyl-prolyl cis-trans isomerase activity"/>
    <property type="evidence" value="ECO:0007669"/>
    <property type="project" value="UniProtKB-KW"/>
</dbReference>
<dbReference type="InterPro" id="IPR050245">
    <property type="entry name" value="PrsA_foldase"/>
</dbReference>
<keyword evidence="10" id="KW-1185">Reference proteome</keyword>
<reference evidence="9 10" key="1">
    <citation type="submission" date="2020-03" db="EMBL/GenBank/DDBJ databases">
        <authorList>
            <person name="Picone N."/>
        </authorList>
    </citation>
    <scope>NUCLEOTIDE SEQUENCE [LARGE SCALE GENOMIC DNA]</scope>
    <source>
        <strain evidence="9">NSCAC1</strain>
    </source>
</reference>
<gene>
    <name evidence="9" type="ORF">NSCAC_0117</name>
</gene>
<organism evidence="9 10">
    <name type="scientific">Candidatus Nitrosacidococcus tergens</name>
    <dbReference type="NCBI Taxonomy" id="553981"/>
    <lineage>
        <taxon>Bacteria</taxon>
        <taxon>Pseudomonadati</taxon>
        <taxon>Pseudomonadota</taxon>
        <taxon>Gammaproteobacteria</taxon>
        <taxon>Chromatiales</taxon>
        <taxon>Chromatiaceae</taxon>
        <taxon>Candidatus Nitrosacidococcus</taxon>
    </lineage>
</organism>
<keyword evidence="5 7" id="KW-0697">Rotamase</keyword>
<dbReference type="Pfam" id="PF00639">
    <property type="entry name" value="Rotamase"/>
    <property type="match status" value="1"/>
</dbReference>
<name>A0A7G1Q7E1_9GAMM</name>